<accession>A0ABW3REB7</accession>
<comment type="caution">
    <text evidence="1">The sequence shown here is derived from an EMBL/GenBank/DDBJ whole genome shotgun (WGS) entry which is preliminary data.</text>
</comment>
<name>A0ABW3REB7_9FLAO</name>
<evidence type="ECO:0000313" key="1">
    <source>
        <dbReference type="EMBL" id="MFD1163371.1"/>
    </source>
</evidence>
<dbReference type="RefSeq" id="WP_311941604.1">
    <property type="nucleotide sequence ID" value="NZ_JAVSCK010000004.1"/>
</dbReference>
<protein>
    <submittedName>
        <fullName evidence="1">Uncharacterized protein</fullName>
    </submittedName>
</protein>
<keyword evidence="2" id="KW-1185">Reference proteome</keyword>
<dbReference type="EMBL" id="JBHTLJ010000004">
    <property type="protein sequence ID" value="MFD1163371.1"/>
    <property type="molecule type" value="Genomic_DNA"/>
</dbReference>
<proteinExistence type="predicted"/>
<evidence type="ECO:0000313" key="2">
    <source>
        <dbReference type="Proteomes" id="UP001597163"/>
    </source>
</evidence>
<dbReference type="Proteomes" id="UP001597163">
    <property type="component" value="Unassembled WGS sequence"/>
</dbReference>
<gene>
    <name evidence="1" type="ORF">ACFQ2E_13125</name>
</gene>
<reference evidence="2" key="1">
    <citation type="journal article" date="2019" name="Int. J. Syst. Evol. Microbiol.">
        <title>The Global Catalogue of Microorganisms (GCM) 10K type strain sequencing project: providing services to taxonomists for standard genome sequencing and annotation.</title>
        <authorList>
            <consortium name="The Broad Institute Genomics Platform"/>
            <consortium name="The Broad Institute Genome Sequencing Center for Infectious Disease"/>
            <person name="Wu L."/>
            <person name="Ma J."/>
        </authorList>
    </citation>
    <scope>NUCLEOTIDE SEQUENCE [LARGE SCALE GENOMIC DNA]</scope>
    <source>
        <strain evidence="2">CCUG 63246</strain>
    </source>
</reference>
<organism evidence="1 2">
    <name type="scientific">Hwangdonia seohaensis</name>
    <dbReference type="NCBI Taxonomy" id="1240727"/>
    <lineage>
        <taxon>Bacteria</taxon>
        <taxon>Pseudomonadati</taxon>
        <taxon>Bacteroidota</taxon>
        <taxon>Flavobacteriia</taxon>
        <taxon>Flavobacteriales</taxon>
        <taxon>Flavobacteriaceae</taxon>
        <taxon>Hwangdonia</taxon>
    </lineage>
</organism>
<sequence length="216" mass="24614">MAETNDKQLLEKLFKHTLELNKKYIEQGFRVFNEWSKQPNKPNNLFVFKPEQYSKAFNAFAKLNLEYYNNAMALGFGMLDTMLKKTAPETTPEAEPAFVLTAHVNAGSKAALEFILENTKTEVAHCELVNSNFVNENDAEFPSIKTTFKPQKFTQEPDESSTVKISVQVPKNTPPDTYFSDVTVIGFEPSFFRIQLTVEPFLTKSAHAKTKRQSKK</sequence>